<reference evidence="3" key="1">
    <citation type="journal article" date="2019" name="bioRxiv">
        <title>The Genome of the Zebra Mussel, Dreissena polymorpha: A Resource for Invasive Species Research.</title>
        <authorList>
            <person name="McCartney M.A."/>
            <person name="Auch B."/>
            <person name="Kono T."/>
            <person name="Mallez S."/>
            <person name="Zhang Y."/>
            <person name="Obille A."/>
            <person name="Becker A."/>
            <person name="Abrahante J.E."/>
            <person name="Garbe J."/>
            <person name="Badalamenti J.P."/>
            <person name="Herman A."/>
            <person name="Mangelson H."/>
            <person name="Liachko I."/>
            <person name="Sullivan S."/>
            <person name="Sone E.D."/>
            <person name="Koren S."/>
            <person name="Silverstein K.A.T."/>
            <person name="Beckman K.B."/>
            <person name="Gohl D.M."/>
        </authorList>
    </citation>
    <scope>NUCLEOTIDE SEQUENCE</scope>
    <source>
        <strain evidence="3">Duluth1</strain>
        <tissue evidence="3">Whole animal</tissue>
    </source>
</reference>
<keyword evidence="1" id="KW-0732">Signal</keyword>
<dbReference type="InterPro" id="IPR055188">
    <property type="entry name" value="Choice_anch_I"/>
</dbReference>
<evidence type="ECO:0000256" key="1">
    <source>
        <dbReference type="SAM" id="SignalP"/>
    </source>
</evidence>
<sequence>MKTFLLVLLVLGITCLHVTMGYKSFKPLSYIQLPTGLNSAGNEVFYGIDLKASEAAAFDFANSFLYVIGSTSHMMHVIDIIDPANPVRLFKHKFTIGEGVPQAIDICGGEIAVALSAQTDTNEGHVRFYLTHTRNSGATDVMLDGYVTVGPRPKHIRYTPDCSRVVITNEGAAGKDEGGAYVDPEGSVTIIESEKTGNPSVRLVDFNNYNIGQPGFNMQIRTPSLYIPKSLYSGDTTVAQDLEPEQVTISRDGRTAYVTLRENNAIARVELRNGTISSVIPLPRKNWQNTGVDVSDRDGGVHRRTYPGLHSVRQPGAIASFEIGSKKFLVTADAGDRKQYTVTKHGFQWTDSTIAKAIVSQIEDPNLRVNVSNDEFLGRLLISTVDGKNAFTGLYSHIEMFGGRGFSIWDASNMQAPVFDTEGTLEEYMESFYKPVFNTDYLLSTAIYSSPEMNRDFASEFQGAHVSSIDVANDNGTLLLVAGTWSTGTLFLYTVDTSSGQPIPQFQAIHRSGNMDEPWNDLYTKKTVGDLYISSVGIITSDQSPVDRPLLYVTSSGAGAVSLYEIVDETPTIP</sequence>
<dbReference type="Pfam" id="PF22494">
    <property type="entry name" value="choice_anch_I"/>
    <property type="match status" value="1"/>
</dbReference>
<dbReference type="EMBL" id="JAIWYP010000004">
    <property type="protein sequence ID" value="KAH3841713.1"/>
    <property type="molecule type" value="Genomic_DNA"/>
</dbReference>
<accession>A0A9D4KLG7</accession>
<feature type="domain" description="Choice-of-anchor I" evidence="2">
    <location>
        <begin position="53"/>
        <end position="566"/>
    </location>
</feature>
<protein>
    <recommendedName>
        <fullName evidence="2">Choice-of-anchor I domain-containing protein</fullName>
    </recommendedName>
</protein>
<proteinExistence type="predicted"/>
<evidence type="ECO:0000313" key="4">
    <source>
        <dbReference type="Proteomes" id="UP000828390"/>
    </source>
</evidence>
<dbReference type="OrthoDB" id="425936at2759"/>
<feature type="chain" id="PRO_5039067253" description="Choice-of-anchor I domain-containing protein" evidence="1">
    <location>
        <begin position="22"/>
        <end position="574"/>
    </location>
</feature>
<dbReference type="AlphaFoldDB" id="A0A9D4KLG7"/>
<keyword evidence="4" id="KW-1185">Reference proteome</keyword>
<dbReference type="InterPro" id="IPR052956">
    <property type="entry name" value="Mesenchyme-surface_protein"/>
</dbReference>
<evidence type="ECO:0000259" key="2">
    <source>
        <dbReference type="Pfam" id="PF22494"/>
    </source>
</evidence>
<gene>
    <name evidence="3" type="ORF">DPMN_115186</name>
</gene>
<organism evidence="3 4">
    <name type="scientific">Dreissena polymorpha</name>
    <name type="common">Zebra mussel</name>
    <name type="synonym">Mytilus polymorpha</name>
    <dbReference type="NCBI Taxonomy" id="45954"/>
    <lineage>
        <taxon>Eukaryota</taxon>
        <taxon>Metazoa</taxon>
        <taxon>Spiralia</taxon>
        <taxon>Lophotrochozoa</taxon>
        <taxon>Mollusca</taxon>
        <taxon>Bivalvia</taxon>
        <taxon>Autobranchia</taxon>
        <taxon>Heteroconchia</taxon>
        <taxon>Euheterodonta</taxon>
        <taxon>Imparidentia</taxon>
        <taxon>Neoheterodontei</taxon>
        <taxon>Myida</taxon>
        <taxon>Dreissenoidea</taxon>
        <taxon>Dreissenidae</taxon>
        <taxon>Dreissena</taxon>
    </lineage>
</organism>
<dbReference type="SUPFAM" id="SSF75011">
    <property type="entry name" value="3-carboxy-cis,cis-mucoante lactonizing enzyme"/>
    <property type="match status" value="1"/>
</dbReference>
<dbReference type="Proteomes" id="UP000828390">
    <property type="component" value="Unassembled WGS sequence"/>
</dbReference>
<name>A0A9D4KLG7_DREPO</name>
<comment type="caution">
    <text evidence="3">The sequence shown here is derived from an EMBL/GenBank/DDBJ whole genome shotgun (WGS) entry which is preliminary data.</text>
</comment>
<feature type="signal peptide" evidence="1">
    <location>
        <begin position="1"/>
        <end position="21"/>
    </location>
</feature>
<reference evidence="3" key="2">
    <citation type="submission" date="2020-11" db="EMBL/GenBank/DDBJ databases">
        <authorList>
            <person name="McCartney M.A."/>
            <person name="Auch B."/>
            <person name="Kono T."/>
            <person name="Mallez S."/>
            <person name="Becker A."/>
            <person name="Gohl D.M."/>
            <person name="Silverstein K.A.T."/>
            <person name="Koren S."/>
            <person name="Bechman K.B."/>
            <person name="Herman A."/>
            <person name="Abrahante J.E."/>
            <person name="Garbe J."/>
        </authorList>
    </citation>
    <scope>NUCLEOTIDE SEQUENCE</scope>
    <source>
        <strain evidence="3">Duluth1</strain>
        <tissue evidence="3">Whole animal</tissue>
    </source>
</reference>
<dbReference type="PANTHER" id="PTHR46928:SF1">
    <property type="entry name" value="MESENCHYME-SPECIFIC CELL SURFACE GLYCOPROTEIN"/>
    <property type="match status" value="1"/>
</dbReference>
<evidence type="ECO:0000313" key="3">
    <source>
        <dbReference type="EMBL" id="KAH3841713.1"/>
    </source>
</evidence>
<dbReference type="PANTHER" id="PTHR46928">
    <property type="entry name" value="MESENCHYME-SPECIFIC CELL SURFACE GLYCOPROTEIN"/>
    <property type="match status" value="1"/>
</dbReference>